<dbReference type="Proteomes" id="UP001221546">
    <property type="component" value="Chromosome"/>
</dbReference>
<gene>
    <name evidence="1" type="ORF">QA636_14710</name>
</gene>
<evidence type="ECO:0008006" key="3">
    <source>
        <dbReference type="Google" id="ProtNLM"/>
    </source>
</evidence>
<keyword evidence="2" id="KW-1185">Reference proteome</keyword>
<protein>
    <recommendedName>
        <fullName evidence="3">DUF4365 domain-containing protein</fullName>
    </recommendedName>
</protein>
<dbReference type="EMBL" id="CP121646">
    <property type="protein sequence ID" value="WFU66681.1"/>
    <property type="molecule type" value="Genomic_DNA"/>
</dbReference>
<proteinExistence type="predicted"/>
<evidence type="ECO:0000313" key="1">
    <source>
        <dbReference type="EMBL" id="WFU66681.1"/>
    </source>
</evidence>
<reference evidence="1 2" key="1">
    <citation type="submission" date="2023-04" db="EMBL/GenBank/DDBJ databases">
        <title>Australian commercial rhizobial inoculants.</title>
        <authorList>
            <person name="Kohlmeier M.G."/>
            <person name="O'Hara G.W."/>
            <person name="Colombi E."/>
            <person name="Ramsay J.P."/>
            <person name="Terpolilli J."/>
        </authorList>
    </citation>
    <scope>NUCLEOTIDE SEQUENCE [LARGE SCALE GENOMIC DNA]</scope>
    <source>
        <strain evidence="1 2">CB627</strain>
    </source>
</reference>
<organism evidence="1 2">
    <name type="scientific">Bradyrhizobium brasilense</name>
    <dbReference type="NCBI Taxonomy" id="1419277"/>
    <lineage>
        <taxon>Bacteria</taxon>
        <taxon>Pseudomonadati</taxon>
        <taxon>Pseudomonadota</taxon>
        <taxon>Alphaproteobacteria</taxon>
        <taxon>Hyphomicrobiales</taxon>
        <taxon>Nitrobacteraceae</taxon>
        <taxon>Bradyrhizobium</taxon>
    </lineage>
</organism>
<sequence>MAEVQKLRTFTRLFHLTVYLACLDPEGSKRCYWVRLDQLDDVPAARISGKLTLHIPLDQAMPASLLESFYSVFVRAVTLYTPQRRT</sequence>
<name>A0ABY8JMK3_9BRAD</name>
<accession>A0ABY8JMK3</accession>
<evidence type="ECO:0000313" key="2">
    <source>
        <dbReference type="Proteomes" id="UP001221546"/>
    </source>
</evidence>
<dbReference type="RefSeq" id="WP_310885701.1">
    <property type="nucleotide sequence ID" value="NZ_CP121646.1"/>
</dbReference>